<protein>
    <recommendedName>
        <fullName evidence="5">CDP-diacylglycerol--serine O-phosphatidyltransferase</fullName>
        <ecNumber evidence="4">2.7.8.8</ecNumber>
    </recommendedName>
    <alternativeName>
        <fullName evidence="14">Phosphatidylserine synthase</fullName>
    </alternativeName>
</protein>
<evidence type="ECO:0000256" key="15">
    <source>
        <dbReference type="RuleBase" id="RU003750"/>
    </source>
</evidence>
<keyword evidence="9 16" id="KW-1133">Transmembrane helix</keyword>
<reference evidence="17 18" key="1">
    <citation type="submission" date="2019-09" db="EMBL/GenBank/DDBJ databases">
        <title>Draft genome sequence of various Type strains from the CCUG.</title>
        <authorList>
            <person name="Pineiro-Iglesias B."/>
            <person name="Tunovic T."/>
            <person name="Unosson C."/>
            <person name="Inganas E."/>
            <person name="Ohlen M."/>
            <person name="Cardew S."/>
            <person name="Jensie-Markopoulos S."/>
            <person name="Salva-Serra F."/>
            <person name="Jaen-Luchoro D."/>
            <person name="Karlsson R."/>
            <person name="Svensson-Stadler L."/>
            <person name="Chun J."/>
            <person name="Moore E."/>
        </authorList>
    </citation>
    <scope>NUCLEOTIDE SEQUENCE [LARGE SCALE GENOMIC DNA]</scope>
    <source>
        <strain evidence="17 18">CCUG 32756T</strain>
    </source>
</reference>
<feature type="transmembrane region" description="Helical" evidence="16">
    <location>
        <begin position="133"/>
        <end position="152"/>
    </location>
</feature>
<dbReference type="InterPro" id="IPR050324">
    <property type="entry name" value="CDP-alcohol_PTase-I"/>
</dbReference>
<dbReference type="InterPro" id="IPR048254">
    <property type="entry name" value="CDP_ALCOHOL_P_TRANSF_CS"/>
</dbReference>
<evidence type="ECO:0000256" key="12">
    <source>
        <dbReference type="ARBA" id="ARBA00023209"/>
    </source>
</evidence>
<feature type="transmembrane region" description="Helical" evidence="16">
    <location>
        <begin position="7"/>
        <end position="26"/>
    </location>
</feature>
<dbReference type="EC" id="2.7.8.8" evidence="4"/>
<evidence type="ECO:0000256" key="13">
    <source>
        <dbReference type="ARBA" id="ARBA00023264"/>
    </source>
</evidence>
<dbReference type="GO" id="GO:0008654">
    <property type="term" value="P:phospholipid biosynthetic process"/>
    <property type="evidence" value="ECO:0007669"/>
    <property type="project" value="UniProtKB-KW"/>
</dbReference>
<keyword evidence="10" id="KW-0443">Lipid metabolism</keyword>
<sequence length="245" mass="27282">MNINPLYALPNFFTAGSIFFGIVSIMLASNSLFEQAAWLIVLSMIFDGLDGRVARLTNTSSKFGVEFDSLADIVAFGVAPAMLVYYYLPTTGANYGLDGVYGLYRVFVCALFVIFGAIRLARFNVTTSNTEPNTFIGLPIPSAAVIVVLWILADLRYGFLAPHYGYVLLIIAFIVSILMVSNIRYPSFKKIAWNLKIFVIMLIVIAAIISSKFYVEVLCVLMSAYVLYGVGRWCFLLCRMMIKRV</sequence>
<dbReference type="PROSITE" id="PS00379">
    <property type="entry name" value="CDP_ALCOHOL_P_TRANSF"/>
    <property type="match status" value="1"/>
</dbReference>
<keyword evidence="11 16" id="KW-0472">Membrane</keyword>
<evidence type="ECO:0000256" key="9">
    <source>
        <dbReference type="ARBA" id="ARBA00022989"/>
    </source>
</evidence>
<dbReference type="NCBIfam" id="TIGR00473">
    <property type="entry name" value="pssA"/>
    <property type="match status" value="1"/>
</dbReference>
<evidence type="ECO:0000256" key="7">
    <source>
        <dbReference type="ARBA" id="ARBA00022679"/>
    </source>
</evidence>
<feature type="transmembrane region" description="Helical" evidence="16">
    <location>
        <begin position="32"/>
        <end position="49"/>
    </location>
</feature>
<comment type="catalytic activity">
    <reaction evidence="1">
        <text>a CDP-1,2-diacyl-sn-glycerol + L-serine = a 1,2-diacyl-sn-glycero-3-phospho-L-serine + CMP + H(+)</text>
        <dbReference type="Rhea" id="RHEA:16913"/>
        <dbReference type="ChEBI" id="CHEBI:15378"/>
        <dbReference type="ChEBI" id="CHEBI:33384"/>
        <dbReference type="ChEBI" id="CHEBI:57262"/>
        <dbReference type="ChEBI" id="CHEBI:58332"/>
        <dbReference type="ChEBI" id="CHEBI:60377"/>
        <dbReference type="EC" id="2.7.8.8"/>
    </reaction>
</comment>
<keyword evidence="7 15" id="KW-0808">Transferase</keyword>
<proteinExistence type="inferred from homology"/>
<evidence type="ECO:0000313" key="17">
    <source>
        <dbReference type="EMBL" id="KAA8711582.1"/>
    </source>
</evidence>
<evidence type="ECO:0000256" key="11">
    <source>
        <dbReference type="ARBA" id="ARBA00023136"/>
    </source>
</evidence>
<evidence type="ECO:0000256" key="4">
    <source>
        <dbReference type="ARBA" id="ARBA00013174"/>
    </source>
</evidence>
<comment type="similarity">
    <text evidence="3 15">Belongs to the CDP-alcohol phosphatidyltransferase class-I family.</text>
</comment>
<dbReference type="GO" id="GO:0012505">
    <property type="term" value="C:endomembrane system"/>
    <property type="evidence" value="ECO:0007669"/>
    <property type="project" value="UniProtKB-SubCell"/>
</dbReference>
<comment type="subcellular location">
    <subcellularLocation>
        <location evidence="2">Endomembrane system</location>
        <topology evidence="2">Multi-pass membrane protein</topology>
    </subcellularLocation>
</comment>
<dbReference type="InterPro" id="IPR004533">
    <property type="entry name" value="CDP-diaglyc--ser_O-PTrfase"/>
</dbReference>
<dbReference type="GO" id="GO:0016020">
    <property type="term" value="C:membrane"/>
    <property type="evidence" value="ECO:0007669"/>
    <property type="project" value="InterPro"/>
</dbReference>
<comment type="caution">
    <text evidence="17">The sequence shown here is derived from an EMBL/GenBank/DDBJ whole genome shotgun (WGS) entry which is preliminary data.</text>
</comment>
<keyword evidence="12" id="KW-0594">Phospholipid biosynthesis</keyword>
<name>A0A5M9QUZ2_9HELI</name>
<feature type="transmembrane region" description="Helical" evidence="16">
    <location>
        <begin position="164"/>
        <end position="183"/>
    </location>
</feature>
<dbReference type="InterPro" id="IPR043130">
    <property type="entry name" value="CDP-OH_PTrfase_TM_dom"/>
</dbReference>
<dbReference type="PANTHER" id="PTHR14269:SF61">
    <property type="entry name" value="CDP-DIACYLGLYCEROL--SERINE O-PHOSPHATIDYLTRANSFERASE"/>
    <property type="match status" value="1"/>
</dbReference>
<evidence type="ECO:0000256" key="10">
    <source>
        <dbReference type="ARBA" id="ARBA00023098"/>
    </source>
</evidence>
<feature type="transmembrane region" description="Helical" evidence="16">
    <location>
        <begin position="100"/>
        <end position="121"/>
    </location>
</feature>
<dbReference type="Pfam" id="PF01066">
    <property type="entry name" value="CDP-OH_P_transf"/>
    <property type="match status" value="1"/>
</dbReference>
<dbReference type="Gene3D" id="1.20.120.1760">
    <property type="match status" value="1"/>
</dbReference>
<accession>A0A5M9QUZ2</accession>
<evidence type="ECO:0000256" key="16">
    <source>
        <dbReference type="SAM" id="Phobius"/>
    </source>
</evidence>
<evidence type="ECO:0000313" key="18">
    <source>
        <dbReference type="Proteomes" id="UP000323707"/>
    </source>
</evidence>
<feature type="transmembrane region" description="Helical" evidence="16">
    <location>
        <begin position="195"/>
        <end position="215"/>
    </location>
</feature>
<evidence type="ECO:0000256" key="3">
    <source>
        <dbReference type="ARBA" id="ARBA00010441"/>
    </source>
</evidence>
<dbReference type="RefSeq" id="WP_150336656.1">
    <property type="nucleotide sequence ID" value="NZ_JAERIX010000005.1"/>
</dbReference>
<feature type="transmembrane region" description="Helical" evidence="16">
    <location>
        <begin position="70"/>
        <end position="88"/>
    </location>
</feature>
<dbReference type="EMBL" id="VXKE01000001">
    <property type="protein sequence ID" value="KAA8711582.1"/>
    <property type="molecule type" value="Genomic_DNA"/>
</dbReference>
<evidence type="ECO:0000256" key="8">
    <source>
        <dbReference type="ARBA" id="ARBA00022692"/>
    </source>
</evidence>
<dbReference type="InterPro" id="IPR000462">
    <property type="entry name" value="CDP-OH_P_trans"/>
</dbReference>
<evidence type="ECO:0000256" key="5">
    <source>
        <dbReference type="ARBA" id="ARBA00017171"/>
    </source>
</evidence>
<keyword evidence="8 16" id="KW-0812">Transmembrane</keyword>
<evidence type="ECO:0000256" key="14">
    <source>
        <dbReference type="ARBA" id="ARBA00032361"/>
    </source>
</evidence>
<evidence type="ECO:0000256" key="2">
    <source>
        <dbReference type="ARBA" id="ARBA00004127"/>
    </source>
</evidence>
<keyword evidence="13" id="KW-1208">Phospholipid metabolism</keyword>
<dbReference type="PANTHER" id="PTHR14269">
    <property type="entry name" value="CDP-DIACYLGLYCEROL--GLYCEROL-3-PHOSPHATE 3-PHOSPHATIDYLTRANSFERASE-RELATED"/>
    <property type="match status" value="1"/>
</dbReference>
<gene>
    <name evidence="17" type="primary">pssA</name>
    <name evidence="17" type="ORF">F4V45_00995</name>
</gene>
<organism evidence="17 18">
    <name type="scientific">Helicobacter canis</name>
    <dbReference type="NCBI Taxonomy" id="29419"/>
    <lineage>
        <taxon>Bacteria</taxon>
        <taxon>Pseudomonadati</taxon>
        <taxon>Campylobacterota</taxon>
        <taxon>Epsilonproteobacteria</taxon>
        <taxon>Campylobacterales</taxon>
        <taxon>Helicobacteraceae</taxon>
        <taxon>Helicobacter</taxon>
    </lineage>
</organism>
<evidence type="ECO:0000256" key="6">
    <source>
        <dbReference type="ARBA" id="ARBA00022516"/>
    </source>
</evidence>
<keyword evidence="6" id="KW-0444">Lipid biosynthesis</keyword>
<dbReference type="AlphaFoldDB" id="A0A5M9QUZ2"/>
<evidence type="ECO:0000256" key="1">
    <source>
        <dbReference type="ARBA" id="ARBA00000287"/>
    </source>
</evidence>
<dbReference type="Proteomes" id="UP000323707">
    <property type="component" value="Unassembled WGS sequence"/>
</dbReference>
<feature type="transmembrane region" description="Helical" evidence="16">
    <location>
        <begin position="221"/>
        <end position="242"/>
    </location>
</feature>
<dbReference type="GO" id="GO:0003882">
    <property type="term" value="F:CDP-diacylglycerol-serine O-phosphatidyltransferase activity"/>
    <property type="evidence" value="ECO:0007669"/>
    <property type="project" value="UniProtKB-EC"/>
</dbReference>